<evidence type="ECO:0000313" key="7">
    <source>
        <dbReference type="EMBL" id="JAS26413.1"/>
    </source>
</evidence>
<comment type="similarity">
    <text evidence="1">Belongs to the peptidase S9B family. DPPIV subfamily.</text>
</comment>
<reference evidence="7" key="1">
    <citation type="submission" date="2015-12" db="EMBL/GenBank/DDBJ databases">
        <title>De novo transcriptome assembly of four potential Pierce s Disease insect vectors from Arizona vineyards.</title>
        <authorList>
            <person name="Tassone E.E."/>
        </authorList>
    </citation>
    <scope>NUCLEOTIDE SEQUENCE</scope>
</reference>
<dbReference type="GO" id="GO:0005886">
    <property type="term" value="C:plasma membrane"/>
    <property type="evidence" value="ECO:0007669"/>
    <property type="project" value="TreeGrafter"/>
</dbReference>
<accession>A0A1B6DL51</accession>
<dbReference type="GO" id="GO:0006508">
    <property type="term" value="P:proteolysis"/>
    <property type="evidence" value="ECO:0007669"/>
    <property type="project" value="InterPro"/>
</dbReference>
<dbReference type="InterPro" id="IPR029058">
    <property type="entry name" value="AB_hydrolase_fold"/>
</dbReference>
<dbReference type="PANTHER" id="PTHR11731">
    <property type="entry name" value="PROTEASE FAMILY S9B,C DIPEPTIDYL-PEPTIDASE IV-RELATED"/>
    <property type="match status" value="1"/>
</dbReference>
<evidence type="ECO:0000256" key="4">
    <source>
        <dbReference type="SAM" id="SignalP"/>
    </source>
</evidence>
<dbReference type="GO" id="GO:0008239">
    <property type="term" value="F:dipeptidyl-peptidase activity"/>
    <property type="evidence" value="ECO:0007669"/>
    <property type="project" value="TreeGrafter"/>
</dbReference>
<evidence type="ECO:0000256" key="2">
    <source>
        <dbReference type="ARBA" id="ARBA00023180"/>
    </source>
</evidence>
<evidence type="ECO:0000313" key="8">
    <source>
        <dbReference type="EMBL" id="JAS35339.1"/>
    </source>
</evidence>
<organism evidence="7">
    <name type="scientific">Clastoptera arizonana</name>
    <name type="common">Arizona spittle bug</name>
    <dbReference type="NCBI Taxonomy" id="38151"/>
    <lineage>
        <taxon>Eukaryota</taxon>
        <taxon>Metazoa</taxon>
        <taxon>Ecdysozoa</taxon>
        <taxon>Arthropoda</taxon>
        <taxon>Hexapoda</taxon>
        <taxon>Insecta</taxon>
        <taxon>Pterygota</taxon>
        <taxon>Neoptera</taxon>
        <taxon>Paraneoptera</taxon>
        <taxon>Hemiptera</taxon>
        <taxon>Auchenorrhyncha</taxon>
        <taxon>Cercopoidea</taxon>
        <taxon>Clastopteridae</taxon>
        <taxon>Clastoptera</taxon>
    </lineage>
</organism>
<proteinExistence type="inferred from homology"/>
<dbReference type="SUPFAM" id="SSF82171">
    <property type="entry name" value="DPP6 N-terminal domain-like"/>
    <property type="match status" value="1"/>
</dbReference>
<feature type="domain" description="Peptidase S9 prolyl oligopeptidase catalytic" evidence="5">
    <location>
        <begin position="540"/>
        <end position="741"/>
    </location>
</feature>
<keyword evidence="2" id="KW-0325">Glycoprotein</keyword>
<dbReference type="FunFam" id="3.40.50.1820:FF:000003">
    <property type="entry name" value="Dipeptidyl peptidase 4"/>
    <property type="match status" value="1"/>
</dbReference>
<evidence type="ECO:0000259" key="6">
    <source>
        <dbReference type="Pfam" id="PF00930"/>
    </source>
</evidence>
<gene>
    <name evidence="7" type="ORF">g.27636</name>
    <name evidence="8" type="ORF">g.27637</name>
</gene>
<dbReference type="InterPro" id="IPR001375">
    <property type="entry name" value="Peptidase_S9_cat"/>
</dbReference>
<dbReference type="Pfam" id="PF00930">
    <property type="entry name" value="DPPIV_N"/>
    <property type="match status" value="1"/>
</dbReference>
<dbReference type="Pfam" id="PF00326">
    <property type="entry name" value="Peptidase_S9"/>
    <property type="match status" value="1"/>
</dbReference>
<feature type="signal peptide" evidence="4">
    <location>
        <begin position="1"/>
        <end position="21"/>
    </location>
</feature>
<dbReference type="Gene3D" id="2.140.10.30">
    <property type="entry name" value="Dipeptidylpeptidase IV, N-terminal domain"/>
    <property type="match status" value="1"/>
</dbReference>
<dbReference type="InterPro" id="IPR050278">
    <property type="entry name" value="Serine_Prot_S9B/DPPIV"/>
</dbReference>
<sequence>MEARRLLVILSVSLAFVFASAKYPISFHDALFSKYGPYVFNGTWISDVAYMYQLADTNEVVSYDVVKGTTSLLINSTLATLYNITGSSGSEVTVSADGEFIAIQYDDRSVFRHSASALYAIYEVKTGYSFLLAEGQRIQLLEWAPVGNAFAFVLKNDVFYQSQHNPPIYHRITNMPDSIYNGIADWVYEEEVLEDTRALWFSPDGTKLVFSSFDDTQVRNVTFWKYGIPGDLASQYVEEVVIRYPKVGTRNPVATLNYADLQKENISYTTINAPVDLVTSDNILGPVTWADEKHFSVTWMTRLQTLAYTFVCDVDNVQCGQLFEYKEHNGWLTLQRPVFKNASAFFTILPQDQGSNYGNYRQLCLVTTNQVVPLTKGLDEVVDILAYDKIEGILYYEATGDQNSAHRHVFSINIENKSVKCLTCIDNCDYGSAKFSNNASFYVLGCQGSSVPTFDLYNKNGKLISRLEHNEELKEMLTALMMPVKKDLEIKVGNGFTAKVRLLLPAEEIKLNKTKYPLLLNVYSGPGSNKITDRFVTPGWDDYLVTSRNIIIAYLDARGCGLRGDKIKFQIYHKMGGPEIEDILTVTKYLQNNLSYIDRKRTAIWGWSYGGFATASALSKDNLNIFKCGISVAPVTNWIYYDTIYTERYMGLPRNDSNLAGYLASDVSTHVENFRGKMFYLIHGNADDNVHYQQSMMLSRSLELKDILFYQQSYPDETHSLGHVRKHLYLSMNRFWSKCFNLEDPIYSSSSSYEN</sequence>
<dbReference type="SUPFAM" id="SSF53474">
    <property type="entry name" value="alpha/beta-Hydrolases"/>
    <property type="match status" value="1"/>
</dbReference>
<protein>
    <recommendedName>
        <fullName evidence="3">Venom dipeptidyl peptidase 4</fullName>
    </recommendedName>
</protein>
<feature type="chain" id="PRO_5008581465" description="Venom dipeptidyl peptidase 4" evidence="4">
    <location>
        <begin position="22"/>
        <end position="755"/>
    </location>
</feature>
<dbReference type="AlphaFoldDB" id="A0A1B6DL51"/>
<keyword evidence="4" id="KW-0732">Signal</keyword>
<dbReference type="PANTHER" id="PTHR11731:SF154">
    <property type="entry name" value="VENOM DIPEPTIDYL PEPTIDASE 4-LIKE PROTEIN"/>
    <property type="match status" value="1"/>
</dbReference>
<name>A0A1B6DL51_9HEMI</name>
<evidence type="ECO:0000256" key="1">
    <source>
        <dbReference type="ARBA" id="ARBA00010036"/>
    </source>
</evidence>
<evidence type="ECO:0000256" key="3">
    <source>
        <dbReference type="ARBA" id="ARBA00072929"/>
    </source>
</evidence>
<dbReference type="GO" id="GO:0008236">
    <property type="term" value="F:serine-type peptidase activity"/>
    <property type="evidence" value="ECO:0007669"/>
    <property type="project" value="InterPro"/>
</dbReference>
<feature type="domain" description="Dipeptidylpeptidase IV N-terminal" evidence="6">
    <location>
        <begin position="95"/>
        <end position="452"/>
    </location>
</feature>
<dbReference type="InterPro" id="IPR002469">
    <property type="entry name" value="Peptidase_S9B_N"/>
</dbReference>
<dbReference type="EMBL" id="GEDC01010885">
    <property type="protein sequence ID" value="JAS26413.1"/>
    <property type="molecule type" value="Transcribed_RNA"/>
</dbReference>
<dbReference type="Gene3D" id="3.40.50.1820">
    <property type="entry name" value="alpha/beta hydrolase"/>
    <property type="match status" value="1"/>
</dbReference>
<dbReference type="EMBL" id="GEDC01001959">
    <property type="protein sequence ID" value="JAS35339.1"/>
    <property type="molecule type" value="Transcribed_RNA"/>
</dbReference>
<evidence type="ECO:0000259" key="5">
    <source>
        <dbReference type="Pfam" id="PF00326"/>
    </source>
</evidence>